<evidence type="ECO:0000313" key="1">
    <source>
        <dbReference type="EMBL" id="OQB72081.1"/>
    </source>
</evidence>
<dbReference type="SUPFAM" id="SSF51445">
    <property type="entry name" value="(Trans)glycosidases"/>
    <property type="match status" value="1"/>
</dbReference>
<dbReference type="EMBL" id="MWDQ01000141">
    <property type="protein sequence ID" value="OQB72081.1"/>
    <property type="molecule type" value="Genomic_DNA"/>
</dbReference>
<dbReference type="Proteomes" id="UP000485562">
    <property type="component" value="Unassembled WGS sequence"/>
</dbReference>
<protein>
    <submittedName>
        <fullName evidence="1">Uncharacterized protein</fullName>
    </submittedName>
</protein>
<dbReference type="InterPro" id="IPR017853">
    <property type="entry name" value="GH"/>
</dbReference>
<dbReference type="AlphaFoldDB" id="A0A1V6C5G2"/>
<proteinExistence type="predicted"/>
<sequence length="457" mass="54433">MAQENVCDILIKNTSPAPIDSKQRLPLFVWARIPSNLSDDEISDYLKKLNERKIVLLTGWRIPKEGIEKGISEAIRIDRIRKNLGLPVFVDASGIVYMFFNGSEETAHIDDEGKPFFDTSFSKGVKIGCPFRIDTRYPVIESRIKQFLEAYKNEGIKINYWAVDWEIDGPMEWNDAWENSKKCTICRQNIERIEDFDNFQRAVRRKRADLQKSVFVETVKQYYPECLIGNYAVNPHDGYRYWWDYFEKEVKDATYQKKQNALHRKWFDEFKYSGYTIAMPVIYTWYRFFNDYTFENKQYRWFYPLLKEATSVGRNTKPEIPIVSFVHWQTVLKPKQIPSDFEPMSRDRYKELLWHMLLRGHDTFCIWSPQNEMSEEIKVVHEVYLESLRYSDFILRGKPIYWNVPEEPDTIISAIRLKNNLLVMRTDFNDSKEIRMTIDHTTVRIPVMSSPTIIKIR</sequence>
<organism evidence="1">
    <name type="scientific">candidate division TA06 bacterium ADurb.Bin131</name>
    <dbReference type="NCBI Taxonomy" id="1852827"/>
    <lineage>
        <taxon>Bacteria</taxon>
        <taxon>Bacteria division TA06</taxon>
    </lineage>
</organism>
<gene>
    <name evidence="1" type="ORF">BWX89_01468</name>
</gene>
<reference evidence="1" key="1">
    <citation type="submission" date="2017-02" db="EMBL/GenBank/DDBJ databases">
        <title>Delving into the versatile metabolic prowess of the omnipresent phylum Bacteroidetes.</title>
        <authorList>
            <person name="Nobu M.K."/>
            <person name="Mei R."/>
            <person name="Narihiro T."/>
            <person name="Kuroda K."/>
            <person name="Liu W.-T."/>
        </authorList>
    </citation>
    <scope>NUCLEOTIDE SEQUENCE</scope>
    <source>
        <strain evidence="1">ADurb.Bin131</strain>
    </source>
</reference>
<name>A0A1V6C5G2_UNCT6</name>
<comment type="caution">
    <text evidence="1">The sequence shown here is derived from an EMBL/GenBank/DDBJ whole genome shotgun (WGS) entry which is preliminary data.</text>
</comment>
<accession>A0A1V6C5G2</accession>